<dbReference type="GO" id="GO:0015935">
    <property type="term" value="C:small ribosomal subunit"/>
    <property type="evidence" value="ECO:0007669"/>
    <property type="project" value="InterPro"/>
</dbReference>
<dbReference type="SUPFAM" id="SSF47973">
    <property type="entry name" value="Ribosomal protein S7"/>
    <property type="match status" value="1"/>
</dbReference>
<keyword evidence="6" id="KW-0820">tRNA-binding</keyword>
<dbReference type="PANTHER" id="PTHR11205">
    <property type="entry name" value="RIBOSOMAL PROTEIN S7"/>
    <property type="match status" value="1"/>
</dbReference>
<proteinExistence type="inferred from homology"/>
<comment type="subunit">
    <text evidence="6">Part of the 30S ribosomal subunit. Contacts proteins S9 and S11.</text>
</comment>
<dbReference type="KEGG" id="nli:G3M70_07570"/>
<accession>A0A7T0BWG9</accession>
<dbReference type="InterPro" id="IPR036823">
    <property type="entry name" value="Ribosomal_uS7_dom_sf"/>
</dbReference>
<evidence type="ECO:0000256" key="5">
    <source>
        <dbReference type="ARBA" id="ARBA00023274"/>
    </source>
</evidence>
<dbReference type="CDD" id="cd14869">
    <property type="entry name" value="uS7_Bacteria"/>
    <property type="match status" value="1"/>
</dbReference>
<dbReference type="GO" id="GO:0019843">
    <property type="term" value="F:rRNA binding"/>
    <property type="evidence" value="ECO:0007669"/>
    <property type="project" value="UniProtKB-UniRule"/>
</dbReference>
<evidence type="ECO:0000256" key="6">
    <source>
        <dbReference type="HAMAP-Rule" id="MF_00480"/>
    </source>
</evidence>
<keyword evidence="4 6" id="KW-0689">Ribosomal protein</keyword>
<protein>
    <recommendedName>
        <fullName evidence="6">Small ribosomal subunit protein uS7</fullName>
    </recommendedName>
</protein>
<dbReference type="InterPro" id="IPR020606">
    <property type="entry name" value="Ribosomal_uS7_CS"/>
</dbReference>
<dbReference type="HAMAP" id="MF_00480_B">
    <property type="entry name" value="Ribosomal_uS7_B"/>
    <property type="match status" value="1"/>
</dbReference>
<gene>
    <name evidence="6 9" type="primary">rpsG</name>
    <name evidence="9" type="ORF">G3M70_07570</name>
</gene>
<evidence type="ECO:0000259" key="8">
    <source>
        <dbReference type="Pfam" id="PF00177"/>
    </source>
</evidence>
<evidence type="ECO:0000256" key="2">
    <source>
        <dbReference type="ARBA" id="ARBA00022730"/>
    </source>
</evidence>
<evidence type="ECO:0000256" key="3">
    <source>
        <dbReference type="ARBA" id="ARBA00022884"/>
    </source>
</evidence>
<dbReference type="FunFam" id="1.10.455.10:FF:000001">
    <property type="entry name" value="30S ribosomal protein S7"/>
    <property type="match status" value="1"/>
</dbReference>
<dbReference type="Proteomes" id="UP000594688">
    <property type="component" value="Chromosome"/>
</dbReference>
<comment type="similarity">
    <text evidence="1 6 7">Belongs to the universal ribosomal protein uS7 family.</text>
</comment>
<dbReference type="GO" id="GO:0006412">
    <property type="term" value="P:translation"/>
    <property type="evidence" value="ECO:0007669"/>
    <property type="project" value="UniProtKB-UniRule"/>
</dbReference>
<feature type="domain" description="Small ribosomal subunit protein uS7" evidence="8">
    <location>
        <begin position="3"/>
        <end position="150"/>
    </location>
</feature>
<evidence type="ECO:0000313" key="10">
    <source>
        <dbReference type="Proteomes" id="UP000594688"/>
    </source>
</evidence>
<comment type="function">
    <text evidence="6">One of the primary rRNA binding proteins, it binds directly to 16S rRNA where it nucleates assembly of the head domain of the 30S subunit. Is located at the subunit interface close to the decoding center, probably blocks exit of the E-site tRNA.</text>
</comment>
<reference evidence="9 10" key="1">
    <citation type="submission" date="2020-02" db="EMBL/GenBank/DDBJ databases">
        <title>Genomic and physiological characterization of two novel Nitrospinaceae genera.</title>
        <authorList>
            <person name="Mueller A.J."/>
            <person name="Jung M.-Y."/>
            <person name="Strachan C.R."/>
            <person name="Herbold C.W."/>
            <person name="Kirkegaard R.H."/>
            <person name="Daims H."/>
        </authorList>
    </citation>
    <scope>NUCLEOTIDE SEQUENCE [LARGE SCALE GENOMIC DNA]</scope>
    <source>
        <strain evidence="9">EB</strain>
    </source>
</reference>
<organism evidence="9 10">
    <name type="scientific">Candidatus Nitronauta litoralis</name>
    <dbReference type="NCBI Taxonomy" id="2705533"/>
    <lineage>
        <taxon>Bacteria</taxon>
        <taxon>Pseudomonadati</taxon>
        <taxon>Nitrospinota/Tectimicrobiota group</taxon>
        <taxon>Nitrospinota</taxon>
        <taxon>Nitrospinia</taxon>
        <taxon>Nitrospinales</taxon>
        <taxon>Nitrospinaceae</taxon>
        <taxon>Candidatus Nitronauta</taxon>
    </lineage>
</organism>
<dbReference type="EMBL" id="CP048685">
    <property type="protein sequence ID" value="QPJ61747.1"/>
    <property type="molecule type" value="Genomic_DNA"/>
</dbReference>
<dbReference type="InterPro" id="IPR000235">
    <property type="entry name" value="Ribosomal_uS7"/>
</dbReference>
<keyword evidence="3 6" id="KW-0694">RNA-binding</keyword>
<dbReference type="GO" id="GO:0000049">
    <property type="term" value="F:tRNA binding"/>
    <property type="evidence" value="ECO:0007669"/>
    <property type="project" value="UniProtKB-UniRule"/>
</dbReference>
<dbReference type="GO" id="GO:0003735">
    <property type="term" value="F:structural constituent of ribosome"/>
    <property type="evidence" value="ECO:0007669"/>
    <property type="project" value="InterPro"/>
</dbReference>
<evidence type="ECO:0000256" key="4">
    <source>
        <dbReference type="ARBA" id="ARBA00022980"/>
    </source>
</evidence>
<dbReference type="PIRSF" id="PIRSF002122">
    <property type="entry name" value="RPS7p_RPS7a_RPS5e_RPS7o"/>
    <property type="match status" value="1"/>
</dbReference>
<name>A0A7T0BWG9_9BACT</name>
<evidence type="ECO:0000256" key="7">
    <source>
        <dbReference type="RuleBase" id="RU003619"/>
    </source>
</evidence>
<evidence type="ECO:0000313" key="9">
    <source>
        <dbReference type="EMBL" id="QPJ61747.1"/>
    </source>
</evidence>
<dbReference type="Pfam" id="PF00177">
    <property type="entry name" value="Ribosomal_S7"/>
    <property type="match status" value="1"/>
</dbReference>
<sequence>MARRRTAVKREILPDPKFHDMLVSRFVNCLLRQGKKSLAERMLYTALDTIGEKVADEEPLRVFKKAVENAAPVLEVRSRRVGGATYQVPVEVNHSRRIALSIRWLIGNAKSRAGKSMAEKLTAELLDAYNSQGGAIKKKDEVHRMAEANKAFAHYRW</sequence>
<keyword evidence="2 6" id="KW-0699">rRNA-binding</keyword>
<dbReference type="Gene3D" id="1.10.455.10">
    <property type="entry name" value="Ribosomal protein S7 domain"/>
    <property type="match status" value="1"/>
</dbReference>
<evidence type="ECO:0000256" key="1">
    <source>
        <dbReference type="ARBA" id="ARBA00007151"/>
    </source>
</evidence>
<dbReference type="InterPro" id="IPR005717">
    <property type="entry name" value="Ribosomal_uS7_bac/org-type"/>
</dbReference>
<dbReference type="InterPro" id="IPR023798">
    <property type="entry name" value="Ribosomal_uS7_dom"/>
</dbReference>
<keyword evidence="5 6" id="KW-0687">Ribonucleoprotein</keyword>
<dbReference type="PROSITE" id="PS00052">
    <property type="entry name" value="RIBOSOMAL_S7"/>
    <property type="match status" value="1"/>
</dbReference>
<dbReference type="AlphaFoldDB" id="A0A7T0BWG9"/>
<dbReference type="NCBIfam" id="TIGR01029">
    <property type="entry name" value="rpsG_bact"/>
    <property type="match status" value="1"/>
</dbReference>